<proteinExistence type="inferred from homology"/>
<feature type="binding site" evidence="6">
    <location>
        <position position="477"/>
    </location>
    <ligand>
        <name>ATP</name>
        <dbReference type="ChEBI" id="CHEBI:30616"/>
    </ligand>
</feature>
<evidence type="ECO:0000259" key="10">
    <source>
        <dbReference type="Pfam" id="PF13090"/>
    </source>
</evidence>
<dbReference type="InterPro" id="IPR036832">
    <property type="entry name" value="PPK_N_dom_sf"/>
</dbReference>
<protein>
    <recommendedName>
        <fullName evidence="6 7">Polyphosphate kinase</fullName>
        <ecNumber evidence="6 7">2.7.4.1</ecNumber>
    </recommendedName>
    <alternativeName>
        <fullName evidence="6">ATP-polyphosphate phosphotransferase</fullName>
    </alternativeName>
    <alternativeName>
        <fullName evidence="6">Polyphosphoric acid kinase</fullName>
    </alternativeName>
</protein>
<keyword evidence="6" id="KW-0479">Metal-binding</keyword>
<keyword evidence="5 6" id="KW-0067">ATP-binding</keyword>
<dbReference type="Proteomes" id="UP000199233">
    <property type="component" value="Unassembled WGS sequence"/>
</dbReference>
<comment type="PTM">
    <text evidence="6 7">An intermediate of this reaction is the autophosphorylated ppk in which a phosphate is covalently linked to a histidine residue through a N-P bond.</text>
</comment>
<keyword evidence="1 6" id="KW-0597">Phosphoprotein</keyword>
<feature type="domain" description="Polyphosphate kinase N-terminal" evidence="9">
    <location>
        <begin position="16"/>
        <end position="122"/>
    </location>
</feature>
<dbReference type="EC" id="2.7.4.1" evidence="6 7"/>
<keyword evidence="6" id="KW-0460">Magnesium</keyword>
<comment type="similarity">
    <text evidence="6 7">Belongs to the polyphosphate kinase 1 (PPK1) family.</text>
</comment>
<feature type="binding site" evidence="6">
    <location>
        <position position="54"/>
    </location>
    <ligand>
        <name>ATP</name>
        <dbReference type="ChEBI" id="CHEBI:30616"/>
    </ligand>
</feature>
<dbReference type="PANTHER" id="PTHR30218:SF0">
    <property type="entry name" value="POLYPHOSPHATE KINASE"/>
    <property type="match status" value="1"/>
</dbReference>
<evidence type="ECO:0000259" key="9">
    <source>
        <dbReference type="Pfam" id="PF13089"/>
    </source>
</evidence>
<dbReference type="CDD" id="cd09168">
    <property type="entry name" value="PLDc_PaPPK1_C2_like"/>
    <property type="match status" value="1"/>
</dbReference>
<dbReference type="HAMAP" id="MF_00347">
    <property type="entry name" value="Polyphosphate_kinase"/>
    <property type="match status" value="1"/>
</dbReference>
<dbReference type="Pfam" id="PF17941">
    <property type="entry name" value="PP_kinase_C_1"/>
    <property type="match status" value="1"/>
</dbReference>
<dbReference type="PANTHER" id="PTHR30218">
    <property type="entry name" value="POLYPHOSPHATE KINASE"/>
    <property type="match status" value="1"/>
</dbReference>
<keyword evidence="13" id="KW-1185">Reference proteome</keyword>
<comment type="function">
    <text evidence="6 7">Catalyzes the reversible transfer of the terminal phosphate of ATP to form a long-chain polyphosphate (polyP).</text>
</comment>
<gene>
    <name evidence="6" type="primary">ppk</name>
    <name evidence="12" type="ORF">SAMN04488038_105163</name>
</gene>
<dbReference type="Gene3D" id="3.30.1840.10">
    <property type="entry name" value="Polyphosphate kinase middle domain"/>
    <property type="match status" value="1"/>
</dbReference>
<name>A0A1H9EV00_9GAMM</name>
<dbReference type="InterPro" id="IPR003414">
    <property type="entry name" value="PP_kinase"/>
</dbReference>
<dbReference type="Gene3D" id="1.20.58.310">
    <property type="entry name" value="Polyphosphate kinase N-terminal domain"/>
    <property type="match status" value="1"/>
</dbReference>
<evidence type="ECO:0000256" key="6">
    <source>
        <dbReference type="HAMAP-Rule" id="MF_00347"/>
    </source>
</evidence>
<evidence type="ECO:0000256" key="3">
    <source>
        <dbReference type="ARBA" id="ARBA00022741"/>
    </source>
</evidence>
<dbReference type="GO" id="GO:0006799">
    <property type="term" value="P:polyphosphate biosynthetic process"/>
    <property type="evidence" value="ECO:0007669"/>
    <property type="project" value="UniProtKB-UniRule"/>
</dbReference>
<evidence type="ECO:0000259" key="8">
    <source>
        <dbReference type="Pfam" id="PF02503"/>
    </source>
</evidence>
<keyword evidence="4 6" id="KW-0418">Kinase</keyword>
<dbReference type="OrthoDB" id="9761456at2"/>
<comment type="catalytic activity">
    <reaction evidence="6 7">
        <text>[phosphate](n) + ATP = [phosphate](n+1) + ADP</text>
        <dbReference type="Rhea" id="RHEA:19573"/>
        <dbReference type="Rhea" id="RHEA-COMP:9859"/>
        <dbReference type="Rhea" id="RHEA-COMP:14280"/>
        <dbReference type="ChEBI" id="CHEBI:16838"/>
        <dbReference type="ChEBI" id="CHEBI:30616"/>
        <dbReference type="ChEBI" id="CHEBI:456216"/>
        <dbReference type="EC" id="2.7.4.1"/>
    </reaction>
</comment>
<dbReference type="EMBL" id="FOFS01000005">
    <property type="protein sequence ID" value="SEQ29475.1"/>
    <property type="molecule type" value="Genomic_DNA"/>
</dbReference>
<evidence type="ECO:0000256" key="7">
    <source>
        <dbReference type="RuleBase" id="RU003800"/>
    </source>
</evidence>
<evidence type="ECO:0000259" key="11">
    <source>
        <dbReference type="Pfam" id="PF17941"/>
    </source>
</evidence>
<feature type="domain" description="Polyphosphate kinase C-terminal" evidence="11">
    <location>
        <begin position="340"/>
        <end position="502"/>
    </location>
</feature>
<reference evidence="12 13" key="1">
    <citation type="submission" date="2016-10" db="EMBL/GenBank/DDBJ databases">
        <authorList>
            <person name="de Groot N.N."/>
        </authorList>
    </citation>
    <scope>NUCLEOTIDE SEQUENCE [LARGE SCALE GENOMIC DNA]</scope>
    <source>
        <strain evidence="12 13">DSM 25927</strain>
    </source>
</reference>
<dbReference type="Pfam" id="PF02503">
    <property type="entry name" value="PP_kinase"/>
    <property type="match status" value="1"/>
</dbReference>
<dbReference type="GO" id="GO:0009358">
    <property type="term" value="C:polyphosphate kinase complex"/>
    <property type="evidence" value="ECO:0007669"/>
    <property type="project" value="InterPro"/>
</dbReference>
<dbReference type="Gene3D" id="3.30.870.10">
    <property type="entry name" value="Endonuclease Chain A"/>
    <property type="match status" value="2"/>
</dbReference>
<dbReference type="InterPro" id="IPR024953">
    <property type="entry name" value="PP_kinase_middle"/>
</dbReference>
<feature type="binding site" evidence="6">
    <location>
        <position position="383"/>
    </location>
    <ligand>
        <name>Mg(2+)</name>
        <dbReference type="ChEBI" id="CHEBI:18420"/>
    </ligand>
</feature>
<dbReference type="PIRSF" id="PIRSF015589">
    <property type="entry name" value="PP_kinase"/>
    <property type="match status" value="1"/>
</dbReference>
<dbReference type="NCBIfam" id="NF003921">
    <property type="entry name" value="PRK05443.2-2"/>
    <property type="match status" value="1"/>
</dbReference>
<sequence length="688" mass="77732">MSNAPPELEFQPADLYLNRELSLLEFNRRVLAQALDEAVPLLERLKFLCISSANLDEFFEIRVAGLQQMAELNPGNRGADGLSPAETLVAIASRAHALVAEQYRVFNEVLIPALEKEKIRFVRRSEWTAEQDGWLRQYFQNELLPVLSPIGLDPAHPFPRILNKSLNFIVQLSGKDAFGRNTGYAIVQAPRALPRLIQIPREVAGSGPYDFVFLSSVIHAYVDELFPGMEASGCYQFRLTRNSDLLVDEEEAKDLMEALEGELSQRQWGDIVRLEVAHNCPEQLWRYLMEVAQLNVEDVYQVNGPVNLHRLMAIPDLIDRNDLKYAPFNPRVPKALAGDLFAAMRERDQLLHHPYDAFAPVVEFLRQAARDPKVLAIKQTLYRTGDRSAIVDALVEAASAGKEVTVVVELRARFDEANNIDLAEKLQDVGAHVVYGVVGYKTHAKMCLVVRREDTGALRNYVHLGTGNYHPRTARQYTDYGLFTADAAIGKDVHAVFLQLTSLGKVTKLNRLLQSPFTLAKQLHAKIEREIENAKKHKPAQIIAKMNSLVEAEMIQALYRASQAGVQIELIVRGMCSLRPGVKGLSENIRVRSVVGRFLEHHRVYYFANGGEAEMYLSSADWMERNLFKRVEVAFPVLDKKLRERILIDLQAYLADSAQSWLLQADGSYQRPEKIEGKPVQQRLMEEG</sequence>
<feature type="binding site" evidence="6">
    <location>
        <position position="413"/>
    </location>
    <ligand>
        <name>Mg(2+)</name>
        <dbReference type="ChEBI" id="CHEBI:18420"/>
    </ligand>
</feature>
<feature type="binding site" evidence="6">
    <location>
        <position position="573"/>
    </location>
    <ligand>
        <name>ATP</name>
        <dbReference type="ChEBI" id="CHEBI:30616"/>
    </ligand>
</feature>
<keyword evidence="2 6" id="KW-0808">Transferase</keyword>
<dbReference type="NCBIfam" id="NF003918">
    <property type="entry name" value="PRK05443.1-2"/>
    <property type="match status" value="1"/>
</dbReference>
<dbReference type="RefSeq" id="WP_093284230.1">
    <property type="nucleotide sequence ID" value="NZ_FOFS01000005.1"/>
</dbReference>
<dbReference type="SUPFAM" id="SSF143724">
    <property type="entry name" value="PHP14-like"/>
    <property type="match status" value="1"/>
</dbReference>
<evidence type="ECO:0000256" key="4">
    <source>
        <dbReference type="ARBA" id="ARBA00022777"/>
    </source>
</evidence>
<keyword evidence="3 6" id="KW-0547">Nucleotide-binding</keyword>
<dbReference type="GO" id="GO:0046872">
    <property type="term" value="F:metal ion binding"/>
    <property type="evidence" value="ECO:0007669"/>
    <property type="project" value="UniProtKB-KW"/>
</dbReference>
<dbReference type="InterPro" id="IPR025200">
    <property type="entry name" value="PPK_C_dom2"/>
</dbReference>
<dbReference type="GO" id="GO:0008976">
    <property type="term" value="F:polyphosphate kinase activity"/>
    <property type="evidence" value="ECO:0007669"/>
    <property type="project" value="UniProtKB-UniRule"/>
</dbReference>
<organism evidence="12 13">
    <name type="scientific">Solimonas aquatica</name>
    <dbReference type="NCBI Taxonomy" id="489703"/>
    <lineage>
        <taxon>Bacteria</taxon>
        <taxon>Pseudomonadati</taxon>
        <taxon>Pseudomonadota</taxon>
        <taxon>Gammaproteobacteria</taxon>
        <taxon>Nevskiales</taxon>
        <taxon>Nevskiaceae</taxon>
        <taxon>Solimonas</taxon>
    </lineage>
</organism>
<dbReference type="STRING" id="489703.SAMN04488038_105163"/>
<feature type="domain" description="Polyphosphate kinase C-terminal" evidence="10">
    <location>
        <begin position="512"/>
        <end position="675"/>
    </location>
</feature>
<dbReference type="GO" id="GO:0005524">
    <property type="term" value="F:ATP binding"/>
    <property type="evidence" value="ECO:0007669"/>
    <property type="project" value="UniProtKB-KW"/>
</dbReference>
<evidence type="ECO:0000256" key="5">
    <source>
        <dbReference type="ARBA" id="ARBA00022840"/>
    </source>
</evidence>
<dbReference type="AlphaFoldDB" id="A0A1H9EV00"/>
<dbReference type="Pfam" id="PF13089">
    <property type="entry name" value="PP_kinase_N"/>
    <property type="match status" value="1"/>
</dbReference>
<dbReference type="Pfam" id="PF13090">
    <property type="entry name" value="PP_kinase_C"/>
    <property type="match status" value="1"/>
</dbReference>
<evidence type="ECO:0000313" key="13">
    <source>
        <dbReference type="Proteomes" id="UP000199233"/>
    </source>
</evidence>
<comment type="cofactor">
    <cofactor evidence="6">
        <name>Mg(2+)</name>
        <dbReference type="ChEBI" id="CHEBI:18420"/>
    </cofactor>
</comment>
<dbReference type="SUPFAM" id="SSF56024">
    <property type="entry name" value="Phospholipase D/nuclease"/>
    <property type="match status" value="2"/>
</dbReference>
<feature type="domain" description="Polyphosphate kinase middle" evidence="8">
    <location>
        <begin position="130"/>
        <end position="314"/>
    </location>
</feature>
<dbReference type="CDD" id="cd09165">
    <property type="entry name" value="PLDc_PaPPK1_C1_like"/>
    <property type="match status" value="1"/>
</dbReference>
<evidence type="ECO:0000313" key="12">
    <source>
        <dbReference type="EMBL" id="SEQ29475.1"/>
    </source>
</evidence>
<evidence type="ECO:0000256" key="1">
    <source>
        <dbReference type="ARBA" id="ARBA00022553"/>
    </source>
</evidence>
<dbReference type="InterPro" id="IPR041108">
    <property type="entry name" value="PP_kinase_C_1"/>
</dbReference>
<dbReference type="InterPro" id="IPR036830">
    <property type="entry name" value="PP_kinase_middle_dom_sf"/>
</dbReference>
<dbReference type="SUPFAM" id="SSF140356">
    <property type="entry name" value="PPK N-terminal domain-like"/>
    <property type="match status" value="1"/>
</dbReference>
<dbReference type="NCBIfam" id="TIGR03705">
    <property type="entry name" value="poly_P_kin"/>
    <property type="match status" value="1"/>
</dbReference>
<feature type="binding site" evidence="6">
    <location>
        <position position="601"/>
    </location>
    <ligand>
        <name>ATP</name>
        <dbReference type="ChEBI" id="CHEBI:30616"/>
    </ligand>
</feature>
<evidence type="ECO:0000256" key="2">
    <source>
        <dbReference type="ARBA" id="ARBA00022679"/>
    </source>
</evidence>
<dbReference type="InterPro" id="IPR025198">
    <property type="entry name" value="PPK_N_dom"/>
</dbReference>
<accession>A0A1H9EV00</accession>
<dbReference type="NCBIfam" id="NF003917">
    <property type="entry name" value="PRK05443.1-1"/>
    <property type="match status" value="1"/>
</dbReference>
<feature type="active site" description="Phosphohistidine intermediate" evidence="6">
    <location>
        <position position="443"/>
    </location>
</feature>